<protein>
    <recommendedName>
        <fullName evidence="9">Glucanase</fullName>
        <ecNumber evidence="9">3.2.1.-</ecNumber>
    </recommendedName>
</protein>
<evidence type="ECO:0000256" key="10">
    <source>
        <dbReference type="SAM" id="SignalP"/>
    </source>
</evidence>
<evidence type="ECO:0000256" key="7">
    <source>
        <dbReference type="ARBA" id="ARBA00023295"/>
    </source>
</evidence>
<evidence type="ECO:0000313" key="12">
    <source>
        <dbReference type="Proteomes" id="UP000799757"/>
    </source>
</evidence>
<evidence type="ECO:0000256" key="6">
    <source>
        <dbReference type="ARBA" id="ARBA00023277"/>
    </source>
</evidence>
<dbReference type="OrthoDB" id="412382at2759"/>
<reference evidence="11" key="1">
    <citation type="journal article" date="2020" name="Stud. Mycol.">
        <title>101 Dothideomycetes genomes: a test case for predicting lifestyles and emergence of pathogens.</title>
        <authorList>
            <person name="Haridas S."/>
            <person name="Albert R."/>
            <person name="Binder M."/>
            <person name="Bloem J."/>
            <person name="Labutti K."/>
            <person name="Salamov A."/>
            <person name="Andreopoulos B."/>
            <person name="Baker S."/>
            <person name="Barry K."/>
            <person name="Bills G."/>
            <person name="Bluhm B."/>
            <person name="Cannon C."/>
            <person name="Castanera R."/>
            <person name="Culley D."/>
            <person name="Daum C."/>
            <person name="Ezra D."/>
            <person name="Gonzalez J."/>
            <person name="Henrissat B."/>
            <person name="Kuo A."/>
            <person name="Liang C."/>
            <person name="Lipzen A."/>
            <person name="Lutzoni F."/>
            <person name="Magnuson J."/>
            <person name="Mondo S."/>
            <person name="Nolan M."/>
            <person name="Ohm R."/>
            <person name="Pangilinan J."/>
            <person name="Park H.-J."/>
            <person name="Ramirez L."/>
            <person name="Alfaro M."/>
            <person name="Sun H."/>
            <person name="Tritt A."/>
            <person name="Yoshinaga Y."/>
            <person name="Zwiers L.-H."/>
            <person name="Turgeon B."/>
            <person name="Goodwin S."/>
            <person name="Spatafora J."/>
            <person name="Crous P."/>
            <person name="Grigoriev I."/>
        </authorList>
    </citation>
    <scope>NUCLEOTIDE SEQUENCE</scope>
    <source>
        <strain evidence="11">CBS 109.77</strain>
    </source>
</reference>
<dbReference type="InterPro" id="IPR001722">
    <property type="entry name" value="Glyco_hydro_7"/>
</dbReference>
<gene>
    <name evidence="11" type="ORF">K505DRAFT_293891</name>
</gene>
<dbReference type="PANTHER" id="PTHR33753">
    <property type="entry name" value="1,4-BETA-D-GLUCAN CELLOBIOHYDROLASE B"/>
    <property type="match status" value="1"/>
</dbReference>
<feature type="signal peptide" evidence="10">
    <location>
        <begin position="1"/>
        <end position="18"/>
    </location>
</feature>
<keyword evidence="7 9" id="KW-0326">Glycosidase</keyword>
<evidence type="ECO:0000256" key="4">
    <source>
        <dbReference type="ARBA" id="ARBA00023001"/>
    </source>
</evidence>
<dbReference type="InterPro" id="IPR013320">
    <property type="entry name" value="ConA-like_dom_sf"/>
</dbReference>
<evidence type="ECO:0000256" key="5">
    <source>
        <dbReference type="ARBA" id="ARBA00023180"/>
    </source>
</evidence>
<comment type="similarity">
    <text evidence="2 9">Belongs to the glycosyl hydrolase 7 (cellulase C) family.</text>
</comment>
<evidence type="ECO:0000313" key="11">
    <source>
        <dbReference type="EMBL" id="KAF2799850.1"/>
    </source>
</evidence>
<evidence type="ECO:0000256" key="3">
    <source>
        <dbReference type="ARBA" id="ARBA00022801"/>
    </source>
</evidence>
<keyword evidence="12" id="KW-1185">Reference proteome</keyword>
<proteinExistence type="inferred from homology"/>
<organism evidence="11 12">
    <name type="scientific">Melanomma pulvis-pyrius CBS 109.77</name>
    <dbReference type="NCBI Taxonomy" id="1314802"/>
    <lineage>
        <taxon>Eukaryota</taxon>
        <taxon>Fungi</taxon>
        <taxon>Dikarya</taxon>
        <taxon>Ascomycota</taxon>
        <taxon>Pezizomycotina</taxon>
        <taxon>Dothideomycetes</taxon>
        <taxon>Pleosporomycetidae</taxon>
        <taxon>Pleosporales</taxon>
        <taxon>Melanommataceae</taxon>
        <taxon>Melanomma</taxon>
    </lineage>
</organism>
<dbReference type="PRINTS" id="PR00734">
    <property type="entry name" value="GLHYDRLASE7"/>
</dbReference>
<keyword evidence="3 9" id="KW-0378">Hydrolase</keyword>
<evidence type="ECO:0000256" key="9">
    <source>
        <dbReference type="RuleBase" id="RU361164"/>
    </source>
</evidence>
<dbReference type="InterPro" id="IPR037019">
    <property type="entry name" value="Glyco_hydro_7_sf"/>
</dbReference>
<dbReference type="CDD" id="cd07999">
    <property type="entry name" value="GH7_CBH_EG"/>
    <property type="match status" value="1"/>
</dbReference>
<keyword evidence="4 9" id="KW-0136">Cellulose degradation</keyword>
<dbReference type="Pfam" id="PF00840">
    <property type="entry name" value="Glyco_hydro_7"/>
    <property type="match status" value="1"/>
</dbReference>
<keyword evidence="6" id="KW-0119">Carbohydrate metabolism</keyword>
<sequence>MSPSYALIASVLLGLVVAQTPGKTPEVHPKLTTWKCTNKGGCTSQKTALVLDSMSHPISQKSNSSLGCGNWGSAADKVACPDEATCAKNCIMDGISNYADYGVTTNGGNLLMKMFGKNGVASPRIYLLAEGEKKYELLKLTGNELTFDVDVSKLPCGMNGALYLSEMEEAGGQSKLNPGGAAYGTGYCDAQCFVTPWVNGLGNIKGEGVCCNELDIWEANKRSTQLAPHTCSKPGLYRCTGTECGAAGVCDKNGCGNNPYGNGEKGYYGAGLKVDTSKPFTVVTQFPAKDGVLQEIVRKYVQNGKVIENAAINVTGPINDAYCAKNGAKTFMDLGAMKGMGESMSRGMVLAMSIWWDEGGFMKWLDSGNAGPCNATEGDPKVIQTIEKDPAVVFSQIKWGEIGSTFGAKKNHWNRAE</sequence>
<dbReference type="EMBL" id="MU001757">
    <property type="protein sequence ID" value="KAF2799850.1"/>
    <property type="molecule type" value="Genomic_DNA"/>
</dbReference>
<dbReference type="Proteomes" id="UP000799757">
    <property type="component" value="Unassembled WGS sequence"/>
</dbReference>
<feature type="chain" id="PRO_5025551673" description="Glucanase" evidence="10">
    <location>
        <begin position="19"/>
        <end position="417"/>
    </location>
</feature>
<dbReference type="Gene3D" id="2.70.100.10">
    <property type="entry name" value="Glycoside hydrolase, family 7, domain"/>
    <property type="match status" value="1"/>
</dbReference>
<dbReference type="EC" id="3.2.1.-" evidence="9"/>
<dbReference type="PANTHER" id="PTHR33753:SF1">
    <property type="entry name" value="ENDO-BETA-1,4-GLUCANASE CELB"/>
    <property type="match status" value="1"/>
</dbReference>
<dbReference type="GO" id="GO:0030245">
    <property type="term" value="P:cellulose catabolic process"/>
    <property type="evidence" value="ECO:0007669"/>
    <property type="project" value="UniProtKB-KW"/>
</dbReference>
<keyword evidence="5" id="KW-0325">Glycoprotein</keyword>
<evidence type="ECO:0000256" key="8">
    <source>
        <dbReference type="ARBA" id="ARBA00023326"/>
    </source>
</evidence>
<accession>A0A6A6XTR1</accession>
<name>A0A6A6XTR1_9PLEO</name>
<dbReference type="SUPFAM" id="SSF49899">
    <property type="entry name" value="Concanavalin A-like lectins/glucanases"/>
    <property type="match status" value="1"/>
</dbReference>
<keyword evidence="10" id="KW-0732">Signal</keyword>
<keyword evidence="8 9" id="KW-0624">Polysaccharide degradation</keyword>
<comment type="catalytic activity">
    <reaction evidence="1">
        <text>Endohydrolysis of (1-&gt;4)-beta-D-glucosidic linkages in cellulose, lichenin and cereal beta-D-glucans.</text>
        <dbReference type="EC" id="3.2.1.4"/>
    </reaction>
</comment>
<dbReference type="GO" id="GO:0008810">
    <property type="term" value="F:cellulase activity"/>
    <property type="evidence" value="ECO:0007669"/>
    <property type="project" value="UniProtKB-EC"/>
</dbReference>
<evidence type="ECO:0000256" key="2">
    <source>
        <dbReference type="ARBA" id="ARBA00006044"/>
    </source>
</evidence>
<dbReference type="AlphaFoldDB" id="A0A6A6XTR1"/>
<evidence type="ECO:0000256" key="1">
    <source>
        <dbReference type="ARBA" id="ARBA00000966"/>
    </source>
</evidence>